<dbReference type="NCBIfam" id="NF041418">
    <property type="entry name" value="MbpA"/>
    <property type="match status" value="1"/>
</dbReference>
<reference evidence="1 2" key="1">
    <citation type="submission" date="2016-12" db="EMBL/GenBank/DDBJ databases">
        <title>Trade-off between light-utilization and light-protection in marine flavobacteria.</title>
        <authorList>
            <person name="Kumagai Y."/>
            <person name="Yoshizawa S."/>
            <person name="Kogure K."/>
            <person name="Iwasaki W."/>
        </authorList>
    </citation>
    <scope>NUCLEOTIDE SEQUENCE [LARGE SCALE GENOMIC DNA]</scope>
    <source>
        <strain evidence="1 2">ATCC 43844</strain>
    </source>
</reference>
<gene>
    <name evidence="1" type="ORF">BTO16_08535</name>
</gene>
<comment type="caution">
    <text evidence="1">The sequence shown here is derived from an EMBL/GenBank/DDBJ whole genome shotgun (WGS) entry which is preliminary data.</text>
</comment>
<dbReference type="OrthoDB" id="3034992at2"/>
<dbReference type="EMBL" id="MSCM01000001">
    <property type="protein sequence ID" value="PQJ82619.1"/>
    <property type="molecule type" value="Genomic_DNA"/>
</dbReference>
<sequence length="100" mass="11952">MKRKNNIVTKFRTSSFEKKLIVLRAKKTGLSQSEFCKKAVLEIEIKERLTEEQIEVYKMLITYHNNFKSIGNLIKKKHPDLYQKVFQIAEEIKTHLHNFK</sequence>
<evidence type="ECO:0000313" key="1">
    <source>
        <dbReference type="EMBL" id="PQJ82619.1"/>
    </source>
</evidence>
<dbReference type="InterPro" id="IPR053842">
    <property type="entry name" value="NikA-like"/>
</dbReference>
<dbReference type="Pfam" id="PF21983">
    <property type="entry name" value="NikA-like"/>
    <property type="match status" value="1"/>
</dbReference>
<organism evidence="1 2">
    <name type="scientific">Polaribacter glomeratus</name>
    <dbReference type="NCBI Taxonomy" id="102"/>
    <lineage>
        <taxon>Bacteria</taxon>
        <taxon>Pseudomonadati</taxon>
        <taxon>Bacteroidota</taxon>
        <taxon>Flavobacteriia</taxon>
        <taxon>Flavobacteriales</taxon>
        <taxon>Flavobacteriaceae</taxon>
    </lineage>
</organism>
<dbReference type="RefSeq" id="WP_105021171.1">
    <property type="nucleotide sequence ID" value="NZ_MSCM01000001.1"/>
</dbReference>
<proteinExistence type="predicted"/>
<name>A0A2S7WYH5_9FLAO</name>
<dbReference type="Proteomes" id="UP000239068">
    <property type="component" value="Unassembled WGS sequence"/>
</dbReference>
<dbReference type="AlphaFoldDB" id="A0A2S7WYH5"/>
<dbReference type="InterPro" id="IPR049793">
    <property type="entry name" value="MbpA-like"/>
</dbReference>
<keyword evidence="2" id="KW-1185">Reference proteome</keyword>
<evidence type="ECO:0008006" key="3">
    <source>
        <dbReference type="Google" id="ProtNLM"/>
    </source>
</evidence>
<protein>
    <recommendedName>
        <fullName evidence="3">Mobilization protein</fullName>
    </recommendedName>
</protein>
<accession>A0A2S7WYH5</accession>
<evidence type="ECO:0000313" key="2">
    <source>
        <dbReference type="Proteomes" id="UP000239068"/>
    </source>
</evidence>